<dbReference type="InterPro" id="IPR027417">
    <property type="entry name" value="P-loop_NTPase"/>
</dbReference>
<keyword evidence="1" id="KW-0472">Membrane</keyword>
<name>A0ABR0S172_9EURO</name>
<evidence type="ECO:0000313" key="3">
    <source>
        <dbReference type="Proteomes" id="UP001334248"/>
    </source>
</evidence>
<evidence type="ECO:0000256" key="1">
    <source>
        <dbReference type="SAM" id="Phobius"/>
    </source>
</evidence>
<proteinExistence type="predicted"/>
<keyword evidence="3" id="KW-1185">Reference proteome</keyword>
<keyword evidence="1" id="KW-0812">Transmembrane</keyword>
<comment type="caution">
    <text evidence="2">The sequence shown here is derived from an EMBL/GenBank/DDBJ whole genome shotgun (WGS) entry which is preliminary data.</text>
</comment>
<dbReference type="GeneID" id="89994214"/>
<dbReference type="PANTHER" id="PTHR36978">
    <property type="entry name" value="P-LOOP CONTAINING NUCLEOTIDE TRIPHOSPHATE HYDROLASE"/>
    <property type="match status" value="1"/>
</dbReference>
<dbReference type="Gene3D" id="3.40.50.300">
    <property type="entry name" value="P-loop containing nucleotide triphosphate hydrolases"/>
    <property type="match status" value="1"/>
</dbReference>
<dbReference type="InterPro" id="IPR040632">
    <property type="entry name" value="Sulfotransfer_4"/>
</dbReference>
<evidence type="ECO:0000313" key="2">
    <source>
        <dbReference type="EMBL" id="KAK5946622.1"/>
    </source>
</evidence>
<feature type="transmembrane region" description="Helical" evidence="1">
    <location>
        <begin position="268"/>
        <end position="289"/>
    </location>
</feature>
<dbReference type="RefSeq" id="XP_064734712.1">
    <property type="nucleotide sequence ID" value="XM_064869215.1"/>
</dbReference>
<dbReference type="SUPFAM" id="SSF52540">
    <property type="entry name" value="P-loop containing nucleoside triphosphate hydrolases"/>
    <property type="match status" value="1"/>
</dbReference>
<organism evidence="2 3">
    <name type="scientific">Knufia obscura</name>
    <dbReference type="NCBI Taxonomy" id="1635080"/>
    <lineage>
        <taxon>Eukaryota</taxon>
        <taxon>Fungi</taxon>
        <taxon>Dikarya</taxon>
        <taxon>Ascomycota</taxon>
        <taxon>Pezizomycotina</taxon>
        <taxon>Eurotiomycetes</taxon>
        <taxon>Chaetothyriomycetidae</taxon>
        <taxon>Chaetothyriales</taxon>
        <taxon>Trichomeriaceae</taxon>
        <taxon>Knufia</taxon>
    </lineage>
</organism>
<accession>A0ABR0S172</accession>
<dbReference type="PANTHER" id="PTHR36978:SF8">
    <property type="entry name" value="NAD DEPENDENT EPIMERASE_DEHYDRATASE"/>
    <property type="match status" value="1"/>
</dbReference>
<dbReference type="Pfam" id="PF17784">
    <property type="entry name" value="Sulfotransfer_4"/>
    <property type="match status" value="1"/>
</dbReference>
<gene>
    <name evidence="2" type="ORF">PMZ80_000765</name>
</gene>
<dbReference type="EMBL" id="JAVHJV010000001">
    <property type="protein sequence ID" value="KAK5946622.1"/>
    <property type="molecule type" value="Genomic_DNA"/>
</dbReference>
<keyword evidence="1" id="KW-1133">Transmembrane helix</keyword>
<sequence length="290" mass="33026">MANPRYTYLANCDHNGHPLPPHLPPLPSPRHPSPLKTLRILALGLPRSGTDSLRSALLTLGYAPICHGFEMPISRSTEPRLWVPLLRAKLDNNNTPAQTMDWDVMLGNCDVLMDMPPCIFAEELLEYYPDAQVILNRRRDMDAWHASLSTAVESVLGSWVVWGCSWFDAELFWWMWTSVLCIRIMGRGGSFRENGRAWGEEYYRRLEGELKRDGREYLDWEVREGWGPLCEFLGKEVPGVEFPWGNRSGGEFEKNVERAMGSKIRRSLLRMGAVVAVVVGVATVGVWRIR</sequence>
<reference evidence="2 3" key="1">
    <citation type="journal article" date="2023" name="Res Sq">
        <title>Genomic and morphological characterization of Knufia obscura isolated from the Mars 2020 spacecraft assembly facility.</title>
        <authorList>
            <person name="Chander A.M."/>
            <person name="Teixeira M.M."/>
            <person name="Singh N.K."/>
            <person name="Williams M.P."/>
            <person name="Parker C.W."/>
            <person name="Leo P."/>
            <person name="Stajich J.E."/>
            <person name="Torok T."/>
            <person name="Tighe S."/>
            <person name="Mason C.E."/>
            <person name="Venkateswaran K."/>
        </authorList>
    </citation>
    <scope>NUCLEOTIDE SEQUENCE [LARGE SCALE GENOMIC DNA]</scope>
    <source>
        <strain evidence="2 3">CCFEE 5817</strain>
    </source>
</reference>
<dbReference type="Proteomes" id="UP001334248">
    <property type="component" value="Unassembled WGS sequence"/>
</dbReference>
<evidence type="ECO:0008006" key="4">
    <source>
        <dbReference type="Google" id="ProtNLM"/>
    </source>
</evidence>
<protein>
    <recommendedName>
        <fullName evidence="4">NAD dependent epimerase/dehydratase</fullName>
    </recommendedName>
</protein>